<feature type="region of interest" description="Disordered" evidence="8">
    <location>
        <begin position="196"/>
        <end position="227"/>
    </location>
</feature>
<dbReference type="AlphaFoldDB" id="A0A2C6KU75"/>
<dbReference type="InterPro" id="IPR036443">
    <property type="entry name" value="Znf_RanBP2_sf"/>
</dbReference>
<keyword evidence="11" id="KW-1185">Reference proteome</keyword>
<dbReference type="GO" id="GO:0005634">
    <property type="term" value="C:nucleus"/>
    <property type="evidence" value="ECO:0007669"/>
    <property type="project" value="UniProtKB-SubCell"/>
</dbReference>
<feature type="region of interest" description="Disordered" evidence="8">
    <location>
        <begin position="119"/>
        <end position="141"/>
    </location>
</feature>
<dbReference type="VEuPathDB" id="ToxoDB:CSUI_002363"/>
<feature type="compositionally biased region" description="Polar residues" evidence="8">
    <location>
        <begin position="196"/>
        <end position="210"/>
    </location>
</feature>
<reference evidence="10 11" key="1">
    <citation type="journal article" date="2017" name="Int. J. Parasitol.">
        <title>The genome of the protozoan parasite Cystoisospora suis and a reverse vaccinology approach to identify vaccine candidates.</title>
        <authorList>
            <person name="Palmieri N."/>
            <person name="Shrestha A."/>
            <person name="Ruttkowski B."/>
            <person name="Beck T."/>
            <person name="Vogl C."/>
            <person name="Tomley F."/>
            <person name="Blake D.P."/>
            <person name="Joachim A."/>
        </authorList>
    </citation>
    <scope>NUCLEOTIDE SEQUENCE [LARGE SCALE GENOMIC DNA]</scope>
    <source>
        <strain evidence="10 11">Wien I</strain>
    </source>
</reference>
<evidence type="ECO:0000256" key="6">
    <source>
        <dbReference type="ARBA" id="ARBA00023242"/>
    </source>
</evidence>
<comment type="subcellular location">
    <subcellularLocation>
        <location evidence="1">Nucleus</location>
    </subcellularLocation>
</comment>
<evidence type="ECO:0000256" key="1">
    <source>
        <dbReference type="ARBA" id="ARBA00004123"/>
    </source>
</evidence>
<feature type="region of interest" description="Disordered" evidence="8">
    <location>
        <begin position="673"/>
        <end position="719"/>
    </location>
</feature>
<keyword evidence="3 7" id="KW-0863">Zinc-finger</keyword>
<dbReference type="InterPro" id="IPR034870">
    <property type="entry name" value="TET_fam"/>
</dbReference>
<dbReference type="Pfam" id="PF00641">
    <property type="entry name" value="Zn_ribbon_RanBP"/>
    <property type="match status" value="1"/>
</dbReference>
<keyword evidence="4" id="KW-0862">Zinc</keyword>
<dbReference type="OrthoDB" id="1878647at2759"/>
<keyword evidence="2" id="KW-0479">Metal-binding</keyword>
<evidence type="ECO:0000256" key="5">
    <source>
        <dbReference type="ARBA" id="ARBA00022884"/>
    </source>
</evidence>
<evidence type="ECO:0000313" key="11">
    <source>
        <dbReference type="Proteomes" id="UP000221165"/>
    </source>
</evidence>
<feature type="compositionally biased region" description="Low complexity" evidence="8">
    <location>
        <begin position="13"/>
        <end position="34"/>
    </location>
</feature>
<accession>A0A2C6KU75</accession>
<dbReference type="SUPFAM" id="SSF90209">
    <property type="entry name" value="Ran binding protein zinc finger-like"/>
    <property type="match status" value="2"/>
</dbReference>
<evidence type="ECO:0000256" key="7">
    <source>
        <dbReference type="PROSITE-ProRule" id="PRU00322"/>
    </source>
</evidence>
<dbReference type="GO" id="GO:0003723">
    <property type="term" value="F:RNA binding"/>
    <property type="evidence" value="ECO:0007669"/>
    <property type="project" value="UniProtKB-KW"/>
</dbReference>
<dbReference type="SMART" id="SM00547">
    <property type="entry name" value="ZnF_RBZ"/>
    <property type="match status" value="2"/>
</dbReference>
<feature type="compositionally biased region" description="Polar residues" evidence="8">
    <location>
        <begin position="45"/>
        <end position="57"/>
    </location>
</feature>
<evidence type="ECO:0000256" key="8">
    <source>
        <dbReference type="SAM" id="MobiDB-lite"/>
    </source>
</evidence>
<protein>
    <submittedName>
        <fullName evidence="10">Zn-finger in ran binding protein and others domain-containing protein</fullName>
    </submittedName>
</protein>
<dbReference type="InterPro" id="IPR001876">
    <property type="entry name" value="Znf_RanBP2"/>
</dbReference>
<evidence type="ECO:0000259" key="9">
    <source>
        <dbReference type="PROSITE" id="PS50199"/>
    </source>
</evidence>
<keyword evidence="5" id="KW-0694">RNA-binding</keyword>
<evidence type="ECO:0000256" key="4">
    <source>
        <dbReference type="ARBA" id="ARBA00022833"/>
    </source>
</evidence>
<proteinExistence type="predicted"/>
<feature type="domain" description="RanBP2-type" evidence="9">
    <location>
        <begin position="224"/>
        <end position="253"/>
    </location>
</feature>
<feature type="region of interest" description="Disordered" evidence="8">
    <location>
        <begin position="276"/>
        <end position="297"/>
    </location>
</feature>
<dbReference type="EMBL" id="MIGC01001010">
    <property type="protein sequence ID" value="PHJ23780.1"/>
    <property type="molecule type" value="Genomic_DNA"/>
</dbReference>
<sequence>MRPDGNSEAAVGSSQPQPGGGPAASLLLSNASKQNVSRGFESDSPAGTLSGVSTPQTLSGSTSFRLALGGAADGSCAVSSGGGGRQSSLEADASSMLYADVGVSFLHLAVSSASSTQTGDAVATPARSPSNLFASPGGGPAGVGEPTSCNSAFAAASPLSSVSTCPVNGGTSSALNAASVAFPSFDVVGAATSNFSRGHGVASTNTTSSGLPRGTAREPPRMGEGGNWRCNSCNNINYPRRKVCNRCGHPRSAENDLMVAEFTRLKDELQSMGLDHHTASQAAAAQQAAQQQGRRSSPMLDLLTSAGKLGKHQNRSKGASFNGNGHKAMTDCLVGTTDDTEAMTFSGLSAGGGLYSPNLFVSSNSTSPLSLCTNAGASVQQGSDGKDLDSNRCDSTGGSAAQLLLSSTSSKANAAATSYGSRLVENQESDPASAVTSLFSHGPTNGSSSSLGLLLTAAEHARRNSLESDAIANAERVKGGPDALSPQYTALLQLMLLKAKDVADALVACFRELGDPEPANRATDVLITALAILGHSPEIPGAPSNVLKCESGGRGAASGGASGNGVRGVGGPNFAAPTMLAHPDEFKNPSSFLKIYGDPLCTSGDVSGSAQNPVKNHHGNWVCRNCKNVNFPRRFRCNKCGEVRDEEGDRVVAEYAKLVHHHHLKAYKHLAASSHGPPSWILSSERGGHGRAHGDSASNQQNRKNRNRLQELDVCSNHA</sequence>
<feature type="region of interest" description="Disordered" evidence="8">
    <location>
        <begin position="1"/>
        <end position="57"/>
    </location>
</feature>
<dbReference type="Proteomes" id="UP000221165">
    <property type="component" value="Unassembled WGS sequence"/>
</dbReference>
<dbReference type="PROSITE" id="PS01358">
    <property type="entry name" value="ZF_RANBP2_1"/>
    <property type="match status" value="2"/>
</dbReference>
<gene>
    <name evidence="10" type="ORF">CSUI_002363</name>
</gene>
<evidence type="ECO:0000256" key="3">
    <source>
        <dbReference type="ARBA" id="ARBA00022771"/>
    </source>
</evidence>
<dbReference type="PANTHER" id="PTHR23238">
    <property type="entry name" value="RNA BINDING PROTEIN"/>
    <property type="match status" value="1"/>
</dbReference>
<name>A0A2C6KU75_9APIC</name>
<feature type="domain" description="RanBP2-type" evidence="9">
    <location>
        <begin position="617"/>
        <end position="646"/>
    </location>
</feature>
<evidence type="ECO:0000256" key="2">
    <source>
        <dbReference type="ARBA" id="ARBA00022723"/>
    </source>
</evidence>
<evidence type="ECO:0000313" key="10">
    <source>
        <dbReference type="EMBL" id="PHJ23780.1"/>
    </source>
</evidence>
<feature type="compositionally biased region" description="Low complexity" evidence="8">
    <location>
        <begin position="281"/>
        <end position="292"/>
    </location>
</feature>
<dbReference type="Gene3D" id="4.10.1060.10">
    <property type="entry name" value="Zinc finger, RanBP2-type"/>
    <property type="match status" value="2"/>
</dbReference>
<dbReference type="PROSITE" id="PS50199">
    <property type="entry name" value="ZF_RANBP2_2"/>
    <property type="match status" value="2"/>
</dbReference>
<comment type="caution">
    <text evidence="10">The sequence shown here is derived from an EMBL/GenBank/DDBJ whole genome shotgun (WGS) entry which is preliminary data.</text>
</comment>
<keyword evidence="6" id="KW-0539">Nucleus</keyword>
<dbReference type="GO" id="GO:0008270">
    <property type="term" value="F:zinc ion binding"/>
    <property type="evidence" value="ECO:0007669"/>
    <property type="project" value="UniProtKB-KW"/>
</dbReference>
<dbReference type="RefSeq" id="XP_067925454.1">
    <property type="nucleotide sequence ID" value="XM_068062565.1"/>
</dbReference>
<organism evidence="10 11">
    <name type="scientific">Cystoisospora suis</name>
    <dbReference type="NCBI Taxonomy" id="483139"/>
    <lineage>
        <taxon>Eukaryota</taxon>
        <taxon>Sar</taxon>
        <taxon>Alveolata</taxon>
        <taxon>Apicomplexa</taxon>
        <taxon>Conoidasida</taxon>
        <taxon>Coccidia</taxon>
        <taxon>Eucoccidiorida</taxon>
        <taxon>Eimeriorina</taxon>
        <taxon>Sarcocystidae</taxon>
        <taxon>Cystoisospora</taxon>
    </lineage>
</organism>
<dbReference type="GeneID" id="94425776"/>
<dbReference type="GO" id="GO:0006355">
    <property type="term" value="P:regulation of DNA-templated transcription"/>
    <property type="evidence" value="ECO:0007669"/>
    <property type="project" value="InterPro"/>
</dbReference>